<dbReference type="EMBL" id="BPLQ01014084">
    <property type="protein sequence ID" value="GIY77228.1"/>
    <property type="molecule type" value="Genomic_DNA"/>
</dbReference>
<evidence type="ECO:0000313" key="2">
    <source>
        <dbReference type="EMBL" id="GIY77228.1"/>
    </source>
</evidence>
<reference evidence="2 3" key="1">
    <citation type="submission" date="2021-06" db="EMBL/GenBank/DDBJ databases">
        <title>Caerostris darwini draft genome.</title>
        <authorList>
            <person name="Kono N."/>
            <person name="Arakawa K."/>
        </authorList>
    </citation>
    <scope>NUCLEOTIDE SEQUENCE [LARGE SCALE GENOMIC DNA]</scope>
</reference>
<organism evidence="2 3">
    <name type="scientific">Caerostris darwini</name>
    <dbReference type="NCBI Taxonomy" id="1538125"/>
    <lineage>
        <taxon>Eukaryota</taxon>
        <taxon>Metazoa</taxon>
        <taxon>Ecdysozoa</taxon>
        <taxon>Arthropoda</taxon>
        <taxon>Chelicerata</taxon>
        <taxon>Arachnida</taxon>
        <taxon>Araneae</taxon>
        <taxon>Araneomorphae</taxon>
        <taxon>Entelegynae</taxon>
        <taxon>Araneoidea</taxon>
        <taxon>Araneidae</taxon>
        <taxon>Caerostris</taxon>
    </lineage>
</organism>
<protein>
    <submittedName>
        <fullName evidence="2">Uncharacterized protein</fullName>
    </submittedName>
</protein>
<feature type="compositionally biased region" description="Polar residues" evidence="1">
    <location>
        <begin position="92"/>
        <end position="105"/>
    </location>
</feature>
<evidence type="ECO:0000313" key="3">
    <source>
        <dbReference type="Proteomes" id="UP001054837"/>
    </source>
</evidence>
<accession>A0AAV4W4B0</accession>
<dbReference type="AlphaFoldDB" id="A0AAV4W4B0"/>
<name>A0AAV4W4B0_9ARAC</name>
<sequence length="127" mass="14175">MSTRQTHAIVLQRESGHFSGEDSFLLWLLGILHYAGAASGDITTREQPFLASRERETSEQRGGAPSSVWETRDAVDSPKCPESQAEKGRSRAINSVLGQGEQKSSRSQVWVQFRKHNAFTWRKGGMI</sequence>
<feature type="region of interest" description="Disordered" evidence="1">
    <location>
        <begin position="46"/>
        <end position="105"/>
    </location>
</feature>
<comment type="caution">
    <text evidence="2">The sequence shown here is derived from an EMBL/GenBank/DDBJ whole genome shotgun (WGS) entry which is preliminary data.</text>
</comment>
<gene>
    <name evidence="2" type="ORF">CDAR_198741</name>
</gene>
<evidence type="ECO:0000256" key="1">
    <source>
        <dbReference type="SAM" id="MobiDB-lite"/>
    </source>
</evidence>
<proteinExistence type="predicted"/>
<keyword evidence="3" id="KW-1185">Reference proteome</keyword>
<dbReference type="Proteomes" id="UP001054837">
    <property type="component" value="Unassembled WGS sequence"/>
</dbReference>